<evidence type="ECO:0000313" key="2">
    <source>
        <dbReference type="Proteomes" id="UP000694865"/>
    </source>
</evidence>
<dbReference type="InterPro" id="IPR000156">
    <property type="entry name" value="Ran_bind_dom"/>
</dbReference>
<evidence type="ECO:0000313" key="3">
    <source>
        <dbReference type="RefSeq" id="XP_006817974.1"/>
    </source>
</evidence>
<sequence>MFSQRARLYRFDQSAQQWKERGIGILKLLKHSKTGRIRVLMRRDQVLKVCANHYITSAMELRPNTGSDRSWVWCALDFSEEEAKDEQLAVKFKTPELAMNFKDVFEKCQKMISDLPAVKEEVIIENPSSSSDAKAVTQVFLPFAFIIN</sequence>
<protein>
    <submittedName>
        <fullName evidence="3">E3 SUMO-protein ligase RanBP2-like</fullName>
    </submittedName>
</protein>
<dbReference type="GeneID" id="100371007"/>
<dbReference type="Gene3D" id="2.30.29.30">
    <property type="entry name" value="Pleckstrin-homology domain (PH domain)/Phosphotyrosine-binding domain (PTB)"/>
    <property type="match status" value="1"/>
</dbReference>
<dbReference type="PROSITE" id="PS50196">
    <property type="entry name" value="RANBD1"/>
    <property type="match status" value="1"/>
</dbReference>
<dbReference type="RefSeq" id="XP_006817974.1">
    <property type="nucleotide sequence ID" value="XM_006817911.1"/>
</dbReference>
<dbReference type="PANTHER" id="PTHR23138:SF87">
    <property type="entry name" value="E3 SUMO-PROTEIN LIGASE RANBP2"/>
    <property type="match status" value="1"/>
</dbReference>
<dbReference type="InterPro" id="IPR011993">
    <property type="entry name" value="PH-like_dom_sf"/>
</dbReference>
<dbReference type="SUPFAM" id="SSF50729">
    <property type="entry name" value="PH domain-like"/>
    <property type="match status" value="1"/>
</dbReference>
<feature type="domain" description="RanBD1" evidence="1">
    <location>
        <begin position="1"/>
        <end position="114"/>
    </location>
</feature>
<dbReference type="Pfam" id="PF00638">
    <property type="entry name" value="Ran_BP1"/>
    <property type="match status" value="1"/>
</dbReference>
<gene>
    <name evidence="3" type="primary">LOC100371007</name>
</gene>
<name>A0ABM0MD83_SACKO</name>
<dbReference type="InterPro" id="IPR045255">
    <property type="entry name" value="RanBP1-like"/>
</dbReference>
<organism evidence="2 3">
    <name type="scientific">Saccoglossus kowalevskii</name>
    <name type="common">Acorn worm</name>
    <dbReference type="NCBI Taxonomy" id="10224"/>
    <lineage>
        <taxon>Eukaryota</taxon>
        <taxon>Metazoa</taxon>
        <taxon>Hemichordata</taxon>
        <taxon>Enteropneusta</taxon>
        <taxon>Harrimaniidae</taxon>
        <taxon>Saccoglossus</taxon>
    </lineage>
</organism>
<dbReference type="SMART" id="SM00160">
    <property type="entry name" value="RanBD"/>
    <property type="match status" value="1"/>
</dbReference>
<reference evidence="3" key="1">
    <citation type="submission" date="2025-08" db="UniProtKB">
        <authorList>
            <consortium name="RefSeq"/>
        </authorList>
    </citation>
    <scope>IDENTIFICATION</scope>
    <source>
        <tissue evidence="3">Testes</tissue>
    </source>
</reference>
<accession>A0ABM0MD83</accession>
<dbReference type="CDD" id="cd13176">
    <property type="entry name" value="RanBD_RanBP2-like"/>
    <property type="match status" value="1"/>
</dbReference>
<dbReference type="PANTHER" id="PTHR23138">
    <property type="entry name" value="RAN BINDING PROTEIN"/>
    <property type="match status" value="1"/>
</dbReference>
<keyword evidence="2" id="KW-1185">Reference proteome</keyword>
<evidence type="ECO:0000259" key="1">
    <source>
        <dbReference type="PROSITE" id="PS50196"/>
    </source>
</evidence>
<proteinExistence type="predicted"/>
<dbReference type="Proteomes" id="UP000694865">
    <property type="component" value="Unplaced"/>
</dbReference>